<feature type="compositionally biased region" description="Basic and acidic residues" evidence="1">
    <location>
        <begin position="65"/>
        <end position="75"/>
    </location>
</feature>
<dbReference type="PATRIC" id="fig|1132509.6.peg.3439"/>
<proteinExistence type="predicted"/>
<dbReference type="CDD" id="cd00298">
    <property type="entry name" value="ACD_sHsps_p23-like"/>
    <property type="match status" value="1"/>
</dbReference>
<protein>
    <submittedName>
        <fullName evidence="2">Uncharacterized protein</fullName>
    </submittedName>
</protein>
<dbReference type="InterPro" id="IPR008978">
    <property type="entry name" value="HSP20-like_chaperone"/>
</dbReference>
<dbReference type="RefSeq" id="WP_007695227.1">
    <property type="nucleotide sequence ID" value="NZ_AJRK01000361.1"/>
</dbReference>
<evidence type="ECO:0000313" key="3">
    <source>
        <dbReference type="Proteomes" id="UP000011566"/>
    </source>
</evidence>
<dbReference type="SUPFAM" id="SSF49764">
    <property type="entry name" value="HSP20-like chaperones"/>
    <property type="match status" value="1"/>
</dbReference>
<feature type="compositionally biased region" description="Low complexity" evidence="1">
    <location>
        <begin position="43"/>
        <end position="53"/>
    </location>
</feature>
<dbReference type="Proteomes" id="UP000011566">
    <property type="component" value="Unassembled WGS sequence"/>
</dbReference>
<sequence>MTSDDHDAERSDAGGSGFVRTVLSGLFETIADMDERNQRRRSATGSGRSGSTRFDYGLDVGIGPGRDESQSRDPEVETDYAASVNPTDDGCIVTLDLPDVDPRDLAAGVDSSGETLVVGTESVVLERVSLPRGDLEVTDASFNNGVLDVRLVAEGAT</sequence>
<dbReference type="InterPro" id="IPR008633">
    <property type="entry name" value="GvpH"/>
</dbReference>
<gene>
    <name evidence="2" type="ORF">C447_14766</name>
</gene>
<dbReference type="OrthoDB" id="198277at2157"/>
<dbReference type="EMBL" id="AOMB01000041">
    <property type="protein sequence ID" value="EMA36529.1"/>
    <property type="molecule type" value="Genomic_DNA"/>
</dbReference>
<comment type="caution">
    <text evidence="2">The sequence shown here is derived from an EMBL/GenBank/DDBJ whole genome shotgun (WGS) entry which is preliminary data.</text>
</comment>
<feature type="region of interest" description="Disordered" evidence="1">
    <location>
        <begin position="33"/>
        <end position="88"/>
    </location>
</feature>
<evidence type="ECO:0000313" key="2">
    <source>
        <dbReference type="EMBL" id="EMA36529.1"/>
    </source>
</evidence>
<accession>M0LW19</accession>
<name>M0LW19_9EURY</name>
<dbReference type="AlphaFoldDB" id="M0LW19"/>
<evidence type="ECO:0000256" key="1">
    <source>
        <dbReference type="SAM" id="MobiDB-lite"/>
    </source>
</evidence>
<keyword evidence="3" id="KW-1185">Reference proteome</keyword>
<organism evidence="2 3">
    <name type="scientific">Halococcus hamelinensis 100A6</name>
    <dbReference type="NCBI Taxonomy" id="1132509"/>
    <lineage>
        <taxon>Archaea</taxon>
        <taxon>Methanobacteriati</taxon>
        <taxon>Methanobacteriota</taxon>
        <taxon>Stenosarchaea group</taxon>
        <taxon>Halobacteria</taxon>
        <taxon>Halobacteriales</taxon>
        <taxon>Halococcaceae</taxon>
        <taxon>Halococcus</taxon>
    </lineage>
</organism>
<dbReference type="Pfam" id="PF05455">
    <property type="entry name" value="GvpH"/>
    <property type="match status" value="2"/>
</dbReference>
<dbReference type="eggNOG" id="arCOG09328">
    <property type="taxonomic scope" value="Archaea"/>
</dbReference>
<reference evidence="2 3" key="1">
    <citation type="journal article" date="2014" name="PLoS Genet.">
        <title>Phylogenetically driven sequencing of extremely halophilic archaea reveals strategies for static and dynamic osmo-response.</title>
        <authorList>
            <person name="Becker E.A."/>
            <person name="Seitzer P.M."/>
            <person name="Tritt A."/>
            <person name="Larsen D."/>
            <person name="Krusor M."/>
            <person name="Yao A.I."/>
            <person name="Wu D."/>
            <person name="Madern D."/>
            <person name="Eisen J.A."/>
            <person name="Darling A.E."/>
            <person name="Facciotti M.T."/>
        </authorList>
    </citation>
    <scope>NUCLEOTIDE SEQUENCE [LARGE SCALE GENOMIC DNA]</scope>
    <source>
        <strain evidence="2 3">100A6</strain>
    </source>
</reference>